<dbReference type="SMART" id="SM00478">
    <property type="entry name" value="ENDO3c"/>
    <property type="match status" value="1"/>
</dbReference>
<dbReference type="Pfam" id="PF14815">
    <property type="entry name" value="NUDIX_4"/>
    <property type="match status" value="1"/>
</dbReference>
<dbReference type="InterPro" id="IPR044298">
    <property type="entry name" value="MIG/MutY"/>
</dbReference>
<dbReference type="EMBL" id="FQUZ01000047">
    <property type="protein sequence ID" value="SHF84938.1"/>
    <property type="molecule type" value="Genomic_DNA"/>
</dbReference>
<comment type="cofactor">
    <cofactor evidence="14">
        <name>[4Fe-4S] cluster</name>
        <dbReference type="ChEBI" id="CHEBI:49883"/>
    </cofactor>
    <text evidence="14">Binds 1 [4Fe-4S] cluster.</text>
</comment>
<dbReference type="CDD" id="cd00056">
    <property type="entry name" value="ENDO3c"/>
    <property type="match status" value="1"/>
</dbReference>
<keyword evidence="13 14" id="KW-0326">Glycosidase</keyword>
<evidence type="ECO:0000313" key="17">
    <source>
        <dbReference type="Proteomes" id="UP000184327"/>
    </source>
</evidence>
<dbReference type="Gene3D" id="1.10.340.30">
    <property type="entry name" value="Hypothetical protein, domain 2"/>
    <property type="match status" value="1"/>
</dbReference>
<evidence type="ECO:0000256" key="3">
    <source>
        <dbReference type="ARBA" id="ARBA00008343"/>
    </source>
</evidence>
<protein>
    <recommendedName>
        <fullName evidence="5 14">Adenine DNA glycosylase</fullName>
        <ecNumber evidence="4 14">3.2.2.31</ecNumber>
    </recommendedName>
</protein>
<evidence type="ECO:0000256" key="12">
    <source>
        <dbReference type="ARBA" id="ARBA00023204"/>
    </source>
</evidence>
<dbReference type="GO" id="GO:0046872">
    <property type="term" value="F:metal ion binding"/>
    <property type="evidence" value="ECO:0007669"/>
    <property type="project" value="UniProtKB-UniRule"/>
</dbReference>
<dbReference type="FunFam" id="1.10.340.30:FF:000002">
    <property type="entry name" value="Adenine DNA glycosylase"/>
    <property type="match status" value="1"/>
</dbReference>
<dbReference type="SUPFAM" id="SSF55811">
    <property type="entry name" value="Nudix"/>
    <property type="match status" value="1"/>
</dbReference>
<sequence>MNVVPGFSDKVVDWQRQHGRNHLPWQNTRDPYRVWLSEIMLQQTQVATVLNYYARFLEAFPTVQALAAADEDAVLALWSGLGYYSRARNLHRCARQVVVEHGGVFPPSARELADLPGIGRSTANAIAAFCYGERVAILDANVRRVLGRVLAFDADLSQAANVQRLWQQADGLLPVRDLPVAMPRYTQGMMDLGARICLPRNPQCLICPVASACVARQRGNPTAYPVLTRKTRRSSQNWWLLLMQAADGRVWLHKRPAKGIWAGLYAPPVFDGEAQLLEYLSTVCPQAGVRHLPAVSHVLTHRDLLLQPVMVRCAEEGEAIGMPDAALLLQSGMWQSLDAAALAQTGLPAPIRSLLERISQADAKP</sequence>
<evidence type="ECO:0000256" key="13">
    <source>
        <dbReference type="ARBA" id="ARBA00023295"/>
    </source>
</evidence>
<reference evidence="16 17" key="1">
    <citation type="submission" date="2016-11" db="EMBL/GenBank/DDBJ databases">
        <authorList>
            <person name="Jaros S."/>
            <person name="Januszkiewicz K."/>
            <person name="Wedrychowicz H."/>
        </authorList>
    </citation>
    <scope>NUCLEOTIDE SEQUENCE [LARGE SCALE GENOMIC DNA]</scope>
    <source>
        <strain evidence="16 17">DSM 16112</strain>
    </source>
</reference>
<dbReference type="GO" id="GO:0000701">
    <property type="term" value="F:purine-specific mismatch base pair DNA N-glycosylase activity"/>
    <property type="evidence" value="ECO:0007669"/>
    <property type="project" value="UniProtKB-EC"/>
</dbReference>
<dbReference type="PANTHER" id="PTHR42944:SF1">
    <property type="entry name" value="ADENINE DNA GLYCOSYLASE"/>
    <property type="match status" value="1"/>
</dbReference>
<dbReference type="EC" id="3.2.2.31" evidence="4 14"/>
<keyword evidence="11" id="KW-0411">Iron-sulfur</keyword>
<dbReference type="GO" id="GO:0032357">
    <property type="term" value="F:oxidized purine DNA binding"/>
    <property type="evidence" value="ECO:0007669"/>
    <property type="project" value="TreeGrafter"/>
</dbReference>
<keyword evidence="9" id="KW-0378">Hydrolase</keyword>
<gene>
    <name evidence="16" type="ORF">SAMN02745117_02712</name>
</gene>
<evidence type="ECO:0000256" key="8">
    <source>
        <dbReference type="ARBA" id="ARBA00022763"/>
    </source>
</evidence>
<dbReference type="GO" id="GO:0035485">
    <property type="term" value="F:adenine/guanine mispair binding"/>
    <property type="evidence" value="ECO:0007669"/>
    <property type="project" value="TreeGrafter"/>
</dbReference>
<dbReference type="SUPFAM" id="SSF48150">
    <property type="entry name" value="DNA-glycosylase"/>
    <property type="match status" value="1"/>
</dbReference>
<evidence type="ECO:0000256" key="9">
    <source>
        <dbReference type="ARBA" id="ARBA00022801"/>
    </source>
</evidence>
<dbReference type="InterPro" id="IPR000445">
    <property type="entry name" value="HhH_motif"/>
</dbReference>
<dbReference type="RefSeq" id="WP_073357206.1">
    <property type="nucleotide sequence ID" value="NZ_FQUZ01000047.1"/>
</dbReference>
<evidence type="ECO:0000256" key="6">
    <source>
        <dbReference type="ARBA" id="ARBA00022485"/>
    </source>
</evidence>
<feature type="domain" description="HhH-GPD" evidence="15">
    <location>
        <begin position="40"/>
        <end position="195"/>
    </location>
</feature>
<comment type="similarity">
    <text evidence="3 14">Belongs to the Nth/MutY family.</text>
</comment>
<evidence type="ECO:0000256" key="14">
    <source>
        <dbReference type="RuleBase" id="RU365096"/>
    </source>
</evidence>
<organism evidence="16 17">
    <name type="scientific">Lampropedia hyalina DSM 16112</name>
    <dbReference type="NCBI Taxonomy" id="1122156"/>
    <lineage>
        <taxon>Bacteria</taxon>
        <taxon>Pseudomonadati</taxon>
        <taxon>Pseudomonadota</taxon>
        <taxon>Betaproteobacteria</taxon>
        <taxon>Burkholderiales</taxon>
        <taxon>Comamonadaceae</taxon>
        <taxon>Lampropedia</taxon>
    </lineage>
</organism>
<proteinExistence type="inferred from homology"/>
<dbReference type="OrthoDB" id="9802365at2"/>
<name>A0A1M5F0M9_9BURK</name>
<dbReference type="GO" id="GO:0034039">
    <property type="term" value="F:8-oxo-7,8-dihydroguanine DNA N-glycosylase activity"/>
    <property type="evidence" value="ECO:0007669"/>
    <property type="project" value="TreeGrafter"/>
</dbReference>
<dbReference type="GO" id="GO:0006284">
    <property type="term" value="P:base-excision repair"/>
    <property type="evidence" value="ECO:0007669"/>
    <property type="project" value="UniProtKB-UniRule"/>
</dbReference>
<dbReference type="Gene3D" id="3.90.79.10">
    <property type="entry name" value="Nucleoside Triphosphate Pyrophosphohydrolase"/>
    <property type="match status" value="1"/>
</dbReference>
<evidence type="ECO:0000256" key="10">
    <source>
        <dbReference type="ARBA" id="ARBA00023004"/>
    </source>
</evidence>
<evidence type="ECO:0000256" key="4">
    <source>
        <dbReference type="ARBA" id="ARBA00012045"/>
    </source>
</evidence>
<dbReference type="InterPro" id="IPR023170">
    <property type="entry name" value="HhH_base_excis_C"/>
</dbReference>
<dbReference type="InterPro" id="IPR003265">
    <property type="entry name" value="HhH-GPD_domain"/>
</dbReference>
<evidence type="ECO:0000256" key="5">
    <source>
        <dbReference type="ARBA" id="ARBA00022023"/>
    </source>
</evidence>
<keyword evidence="12" id="KW-0234">DNA repair</keyword>
<evidence type="ECO:0000256" key="7">
    <source>
        <dbReference type="ARBA" id="ARBA00022723"/>
    </source>
</evidence>
<evidence type="ECO:0000256" key="2">
    <source>
        <dbReference type="ARBA" id="ARBA00002933"/>
    </source>
</evidence>
<keyword evidence="6" id="KW-0004">4Fe-4S</keyword>
<comment type="catalytic activity">
    <reaction evidence="1 14">
        <text>Hydrolyzes free adenine bases from 7,8-dihydro-8-oxoguanine:adenine mismatched double-stranded DNA, leaving an apurinic site.</text>
        <dbReference type="EC" id="3.2.2.31"/>
    </reaction>
</comment>
<keyword evidence="17" id="KW-1185">Reference proteome</keyword>
<dbReference type="InterPro" id="IPR015797">
    <property type="entry name" value="NUDIX_hydrolase-like_dom_sf"/>
</dbReference>
<dbReference type="PANTHER" id="PTHR42944">
    <property type="entry name" value="ADENINE DNA GLYCOSYLASE"/>
    <property type="match status" value="1"/>
</dbReference>
<evidence type="ECO:0000259" key="15">
    <source>
        <dbReference type="SMART" id="SM00478"/>
    </source>
</evidence>
<evidence type="ECO:0000256" key="11">
    <source>
        <dbReference type="ARBA" id="ARBA00023014"/>
    </source>
</evidence>
<dbReference type="InterPro" id="IPR029119">
    <property type="entry name" value="MutY_C"/>
</dbReference>
<dbReference type="AlphaFoldDB" id="A0A1M5F0M9"/>
<dbReference type="NCBIfam" id="TIGR01084">
    <property type="entry name" value="mutY"/>
    <property type="match status" value="1"/>
</dbReference>
<dbReference type="GO" id="GO:0051539">
    <property type="term" value="F:4 iron, 4 sulfur cluster binding"/>
    <property type="evidence" value="ECO:0007669"/>
    <property type="project" value="UniProtKB-UniRule"/>
</dbReference>
<dbReference type="InterPro" id="IPR005760">
    <property type="entry name" value="A/G_AdeGlyc_MutY"/>
</dbReference>
<dbReference type="Gene3D" id="1.10.1670.10">
    <property type="entry name" value="Helix-hairpin-Helix base-excision DNA repair enzymes (C-terminal)"/>
    <property type="match status" value="1"/>
</dbReference>
<dbReference type="Pfam" id="PF00730">
    <property type="entry name" value="HhH-GPD"/>
    <property type="match status" value="1"/>
</dbReference>
<keyword evidence="10 14" id="KW-0408">Iron</keyword>
<comment type="function">
    <text evidence="2">Adenine glycosylase active on G-A mispairs. MutY also corrects error-prone DNA synthesis past GO lesions which are due to the oxidatively damaged form of guanine: 7,8-dihydro-8-oxoguanine (8-oxo-dGTP).</text>
</comment>
<accession>A0A1M5F0M9</accession>
<dbReference type="Pfam" id="PF00633">
    <property type="entry name" value="HHH"/>
    <property type="match status" value="1"/>
</dbReference>
<dbReference type="GO" id="GO:0006298">
    <property type="term" value="P:mismatch repair"/>
    <property type="evidence" value="ECO:0007669"/>
    <property type="project" value="TreeGrafter"/>
</dbReference>
<dbReference type="Proteomes" id="UP000184327">
    <property type="component" value="Unassembled WGS sequence"/>
</dbReference>
<keyword evidence="8 14" id="KW-0227">DNA damage</keyword>
<evidence type="ECO:0000313" key="16">
    <source>
        <dbReference type="EMBL" id="SHF84938.1"/>
    </source>
</evidence>
<dbReference type="InterPro" id="IPR011257">
    <property type="entry name" value="DNA_glycosylase"/>
</dbReference>
<dbReference type="STRING" id="1122156.SAMN02745117_02712"/>
<evidence type="ECO:0000256" key="1">
    <source>
        <dbReference type="ARBA" id="ARBA00000843"/>
    </source>
</evidence>
<keyword evidence="7" id="KW-0479">Metal-binding</keyword>
<dbReference type="CDD" id="cd03431">
    <property type="entry name" value="NUDIX_DNA_Glycosylase_C-MutY"/>
    <property type="match status" value="1"/>
</dbReference>